<evidence type="ECO:0000313" key="2">
    <source>
        <dbReference type="Proteomes" id="UP000298471"/>
    </source>
</evidence>
<evidence type="ECO:0000313" key="1">
    <source>
        <dbReference type="EMBL" id="TGE29814.1"/>
    </source>
</evidence>
<dbReference type="AlphaFoldDB" id="A0A4Z0QJ56"/>
<accession>A0A4Z0QJ56</accession>
<sequence length="309" mass="35003">MTQLFQVPQAVYNNFSQDLLDSLPKDINPNQKVIFRAIQKGSPMQEIESSMYGTSKRNVTKNWSNLPLVENILDPGTSQYVGLAYFGGPVTPTAKPLLVEFKRASMAQVEVVPNRQPDLYHRLMFSNYNKNCCNPAHSQPADGYMFEVIRPEKTAADLFKRKKNVAIANEAIILADVTQLVRLAPKVGVSVPAYITERLEAGTLKEDDDSELRNNYMALAESDPETLIKRFEADEERLFKLVDNAVKHEVIAYDRQQAQWVLLPERKFLCIVLPGQKVEDAMADFLILPNHEPIKKAIEKAVAQREKNK</sequence>
<dbReference type="Proteomes" id="UP000298471">
    <property type="component" value="Unassembled WGS sequence"/>
</dbReference>
<keyword evidence="2" id="KW-1185">Reference proteome</keyword>
<dbReference type="RefSeq" id="WP_135394620.1">
    <property type="nucleotide sequence ID" value="NZ_SRMB01000001.1"/>
</dbReference>
<organism evidence="1 2">
    <name type="scientific">Hymenobacter metallicola</name>
    <dbReference type="NCBI Taxonomy" id="2563114"/>
    <lineage>
        <taxon>Bacteria</taxon>
        <taxon>Pseudomonadati</taxon>
        <taxon>Bacteroidota</taxon>
        <taxon>Cytophagia</taxon>
        <taxon>Cytophagales</taxon>
        <taxon>Hymenobacteraceae</taxon>
        <taxon>Hymenobacter</taxon>
    </lineage>
</organism>
<name>A0A4Z0QJ56_9BACT</name>
<protein>
    <submittedName>
        <fullName evidence="1">Uncharacterized protein</fullName>
    </submittedName>
</protein>
<reference evidence="1 2" key="1">
    <citation type="submission" date="2019-04" db="EMBL/GenBank/DDBJ databases">
        <authorList>
            <person name="Feng G."/>
            <person name="Zhang J."/>
            <person name="Zhu H."/>
        </authorList>
    </citation>
    <scope>NUCLEOTIDE SEQUENCE [LARGE SCALE GENOMIC DNA]</scope>
    <source>
        <strain evidence="1 2">9PBR-1</strain>
    </source>
</reference>
<proteinExistence type="predicted"/>
<gene>
    <name evidence="1" type="ORF">E5K02_10245</name>
</gene>
<dbReference type="EMBL" id="SRMB01000001">
    <property type="protein sequence ID" value="TGE29814.1"/>
    <property type="molecule type" value="Genomic_DNA"/>
</dbReference>
<comment type="caution">
    <text evidence="1">The sequence shown here is derived from an EMBL/GenBank/DDBJ whole genome shotgun (WGS) entry which is preliminary data.</text>
</comment>